<dbReference type="GO" id="GO:0006402">
    <property type="term" value="P:mRNA catabolic process"/>
    <property type="evidence" value="ECO:0007669"/>
    <property type="project" value="InterPro"/>
</dbReference>
<dbReference type="SMR" id="A0A2G2YII6"/>
<feature type="compositionally biased region" description="Gly residues" evidence="1">
    <location>
        <begin position="25"/>
        <end position="37"/>
    </location>
</feature>
<dbReference type="InterPro" id="IPR007216">
    <property type="entry name" value="CNOT9"/>
</dbReference>
<dbReference type="PANTHER" id="PTHR12262">
    <property type="entry name" value="CCR4-NOT TRANSCRIPTION COMPLEX SUBUNIT 9"/>
    <property type="match status" value="1"/>
</dbReference>
<dbReference type="GO" id="GO:0017148">
    <property type="term" value="P:negative regulation of translation"/>
    <property type="evidence" value="ECO:0000318"/>
    <property type="project" value="GO_Central"/>
</dbReference>
<dbReference type="Gramene" id="PHT69573">
    <property type="protein sequence ID" value="PHT69573"/>
    <property type="gene ID" value="T459_24677"/>
</dbReference>
<accession>A0A2G2YII6</accession>
<dbReference type="GO" id="GO:0030015">
    <property type="term" value="C:CCR4-NOT core complex"/>
    <property type="evidence" value="ECO:0000318"/>
    <property type="project" value="GO_Central"/>
</dbReference>
<dbReference type="EMBL" id="AYRZ02000010">
    <property type="protein sequence ID" value="PHT69573.1"/>
    <property type="molecule type" value="Genomic_DNA"/>
</dbReference>
<dbReference type="InterPro" id="IPR011989">
    <property type="entry name" value="ARM-like"/>
</dbReference>
<dbReference type="GO" id="GO:0000932">
    <property type="term" value="C:P-body"/>
    <property type="evidence" value="ECO:0000318"/>
    <property type="project" value="GO_Central"/>
</dbReference>
<evidence type="ECO:0000313" key="3">
    <source>
        <dbReference type="Proteomes" id="UP000222542"/>
    </source>
</evidence>
<comment type="caution">
    <text evidence="2">The sequence shown here is derived from an EMBL/GenBank/DDBJ whole genome shotgun (WGS) entry which is preliminary data.</text>
</comment>
<keyword evidence="3" id="KW-1185">Reference proteome</keyword>
<organism evidence="2 3">
    <name type="scientific">Capsicum annuum</name>
    <name type="common">Capsicum pepper</name>
    <dbReference type="NCBI Taxonomy" id="4072"/>
    <lineage>
        <taxon>Eukaryota</taxon>
        <taxon>Viridiplantae</taxon>
        <taxon>Streptophyta</taxon>
        <taxon>Embryophyta</taxon>
        <taxon>Tracheophyta</taxon>
        <taxon>Spermatophyta</taxon>
        <taxon>Magnoliopsida</taxon>
        <taxon>eudicotyledons</taxon>
        <taxon>Gunneridae</taxon>
        <taxon>Pentapetalae</taxon>
        <taxon>asterids</taxon>
        <taxon>lamiids</taxon>
        <taxon>Solanales</taxon>
        <taxon>Solanaceae</taxon>
        <taxon>Solanoideae</taxon>
        <taxon>Capsiceae</taxon>
        <taxon>Capsicum</taxon>
    </lineage>
</organism>
<dbReference type="STRING" id="4072.A0A2G2YII6"/>
<dbReference type="Gene3D" id="1.25.10.10">
    <property type="entry name" value="Leucine-rich Repeat Variant"/>
    <property type="match status" value="1"/>
</dbReference>
<evidence type="ECO:0000313" key="2">
    <source>
        <dbReference type="EMBL" id="PHT69573.1"/>
    </source>
</evidence>
<feature type="region of interest" description="Disordered" evidence="1">
    <location>
        <begin position="1"/>
        <end position="40"/>
    </location>
</feature>
<dbReference type="AlphaFoldDB" id="A0A2G2YII6"/>
<reference evidence="2 3" key="2">
    <citation type="journal article" date="2017" name="Genome Biol.">
        <title>New reference genome sequences of hot pepper reveal the massive evolution of plant disease-resistance genes by retroduplication.</title>
        <authorList>
            <person name="Kim S."/>
            <person name="Park J."/>
            <person name="Yeom S.I."/>
            <person name="Kim Y.M."/>
            <person name="Seo E."/>
            <person name="Kim K.T."/>
            <person name="Kim M.S."/>
            <person name="Lee J.M."/>
            <person name="Cheong K."/>
            <person name="Shin H.S."/>
            <person name="Kim S.B."/>
            <person name="Han K."/>
            <person name="Lee J."/>
            <person name="Park M."/>
            <person name="Lee H.A."/>
            <person name="Lee H.Y."/>
            <person name="Lee Y."/>
            <person name="Oh S."/>
            <person name="Lee J.H."/>
            <person name="Choi E."/>
            <person name="Choi E."/>
            <person name="Lee S.E."/>
            <person name="Jeon J."/>
            <person name="Kim H."/>
            <person name="Choi G."/>
            <person name="Song H."/>
            <person name="Lee J."/>
            <person name="Lee S.C."/>
            <person name="Kwon J.K."/>
            <person name="Lee H.Y."/>
            <person name="Koo N."/>
            <person name="Hong Y."/>
            <person name="Kim R.W."/>
            <person name="Kang W.H."/>
            <person name="Huh J.H."/>
            <person name="Kang B.C."/>
            <person name="Yang T.J."/>
            <person name="Lee Y.H."/>
            <person name="Bennetzen J.L."/>
            <person name="Choi D."/>
        </authorList>
    </citation>
    <scope>NUCLEOTIDE SEQUENCE [LARGE SCALE GENOMIC DNA]</scope>
    <source>
        <strain evidence="3">cv. CM334</strain>
    </source>
</reference>
<sequence length="223" mass="24124">MAKKLPQSLSVGGGGGRGRASSLSHGGGASSSHGGGAPINMDHQMEVVEQLVLDLRYPVRRERALLELSMKRELFHDLAPLLCNSFGTSTVFLQEIISIYPFLSPPNLTPAQSNRVCNVLALLQCVASHPDTRMSLLNANIPSYLYAFLVTTSNSRPFEYLRLASLGVIGALVKADDTEVNRALLSQEIIPSFLRSMDIGCELSKTVSASPKPVSSFIRPRLT</sequence>
<name>A0A2G2YII6_CAPAN</name>
<proteinExistence type="predicted"/>
<evidence type="ECO:0000256" key="1">
    <source>
        <dbReference type="SAM" id="MobiDB-lite"/>
    </source>
</evidence>
<dbReference type="Proteomes" id="UP000222542">
    <property type="component" value="Unassembled WGS sequence"/>
</dbReference>
<protein>
    <submittedName>
        <fullName evidence="2">Cell differentiation protein RCD1 -like protein</fullName>
    </submittedName>
</protein>
<gene>
    <name evidence="2" type="ORF">T459_24677</name>
</gene>
<reference evidence="2 3" key="1">
    <citation type="journal article" date="2014" name="Nat. Genet.">
        <title>Genome sequence of the hot pepper provides insights into the evolution of pungency in Capsicum species.</title>
        <authorList>
            <person name="Kim S."/>
            <person name="Park M."/>
            <person name="Yeom S.I."/>
            <person name="Kim Y.M."/>
            <person name="Lee J.M."/>
            <person name="Lee H.A."/>
            <person name="Seo E."/>
            <person name="Choi J."/>
            <person name="Cheong K."/>
            <person name="Kim K.T."/>
            <person name="Jung K."/>
            <person name="Lee G.W."/>
            <person name="Oh S.K."/>
            <person name="Bae C."/>
            <person name="Kim S.B."/>
            <person name="Lee H.Y."/>
            <person name="Kim S.Y."/>
            <person name="Kim M.S."/>
            <person name="Kang B.C."/>
            <person name="Jo Y.D."/>
            <person name="Yang H.B."/>
            <person name="Jeong H.J."/>
            <person name="Kang W.H."/>
            <person name="Kwon J.K."/>
            <person name="Shin C."/>
            <person name="Lim J.Y."/>
            <person name="Park J.H."/>
            <person name="Huh J.H."/>
            <person name="Kim J.S."/>
            <person name="Kim B.D."/>
            <person name="Cohen O."/>
            <person name="Paran I."/>
            <person name="Suh M.C."/>
            <person name="Lee S.B."/>
            <person name="Kim Y.K."/>
            <person name="Shin Y."/>
            <person name="Noh S.J."/>
            <person name="Park J."/>
            <person name="Seo Y.S."/>
            <person name="Kwon S.Y."/>
            <person name="Kim H.A."/>
            <person name="Park J.M."/>
            <person name="Kim H.J."/>
            <person name="Choi S.B."/>
            <person name="Bosland P.W."/>
            <person name="Reeves G."/>
            <person name="Jo S.H."/>
            <person name="Lee B.W."/>
            <person name="Cho H.T."/>
            <person name="Choi H.S."/>
            <person name="Lee M.S."/>
            <person name="Yu Y."/>
            <person name="Do Choi Y."/>
            <person name="Park B.S."/>
            <person name="van Deynze A."/>
            <person name="Ashrafi H."/>
            <person name="Hill T."/>
            <person name="Kim W.T."/>
            <person name="Pai H.S."/>
            <person name="Ahn H.K."/>
            <person name="Yeam I."/>
            <person name="Giovannoni J.J."/>
            <person name="Rose J.K."/>
            <person name="Sorensen I."/>
            <person name="Lee S.J."/>
            <person name="Kim R.W."/>
            <person name="Choi I.Y."/>
            <person name="Choi B.S."/>
            <person name="Lim J.S."/>
            <person name="Lee Y.H."/>
            <person name="Choi D."/>
        </authorList>
    </citation>
    <scope>NUCLEOTIDE SEQUENCE [LARGE SCALE GENOMIC DNA]</scope>
    <source>
        <strain evidence="3">cv. CM334</strain>
    </source>
</reference>
<dbReference type="Pfam" id="PF04078">
    <property type="entry name" value="Rcd1"/>
    <property type="match status" value="1"/>
</dbReference>